<dbReference type="EMBL" id="NVQC01000016">
    <property type="protein sequence ID" value="PTL36345.1"/>
    <property type="molecule type" value="Genomic_DNA"/>
</dbReference>
<dbReference type="InterPro" id="IPR000847">
    <property type="entry name" value="LysR_HTH_N"/>
</dbReference>
<reference evidence="3" key="2">
    <citation type="journal article" date="2018" name="Environ. Microbiol.">
        <title>Bloom of a denitrifying methanotroph, 'Candidatus Methylomirabilis limnetica', in a deep stratified lake.</title>
        <authorList>
            <person name="Graf J.S."/>
            <person name="Mayr M.J."/>
            <person name="Marchant H.K."/>
            <person name="Tienken D."/>
            <person name="Hach P.F."/>
            <person name="Brand A."/>
            <person name="Schubert C.J."/>
            <person name="Kuypers M.M."/>
            <person name="Milucka J."/>
        </authorList>
    </citation>
    <scope>NUCLEOTIDE SEQUENCE [LARGE SCALE GENOMIC DNA]</scope>
    <source>
        <strain evidence="3">Zug</strain>
    </source>
</reference>
<gene>
    <name evidence="2" type="ORF">CLG94_04750</name>
</gene>
<dbReference type="PANTHER" id="PTHR30432:SF1">
    <property type="entry name" value="DNA-BINDING TRANSCRIPTIONAL DUAL REGULATOR MODE"/>
    <property type="match status" value="1"/>
</dbReference>
<dbReference type="GO" id="GO:0003700">
    <property type="term" value="F:DNA-binding transcription factor activity"/>
    <property type="evidence" value="ECO:0007669"/>
    <property type="project" value="InterPro"/>
</dbReference>
<evidence type="ECO:0000259" key="1">
    <source>
        <dbReference type="Pfam" id="PF00126"/>
    </source>
</evidence>
<dbReference type="SUPFAM" id="SSF46785">
    <property type="entry name" value="Winged helix' DNA-binding domain"/>
    <property type="match status" value="1"/>
</dbReference>
<feature type="domain" description="HTH lysR-type" evidence="1">
    <location>
        <begin position="25"/>
        <end position="85"/>
    </location>
</feature>
<dbReference type="RefSeq" id="WP_107561719.1">
    <property type="nucleotide sequence ID" value="NZ_NVQC01000016.1"/>
</dbReference>
<organism evidence="2 3">
    <name type="scientific">Candidatus Methylomirabilis limnetica</name>
    <dbReference type="NCBI Taxonomy" id="2033718"/>
    <lineage>
        <taxon>Bacteria</taxon>
        <taxon>Candidatus Methylomirabilota</taxon>
        <taxon>Candidatus Methylomirabilia</taxon>
        <taxon>Candidatus Methylomirabilales</taxon>
        <taxon>Candidatus Methylomirabilaceae</taxon>
        <taxon>Candidatus Methylomirabilis</taxon>
    </lineage>
</organism>
<protein>
    <recommendedName>
        <fullName evidence="1">HTH lysR-type domain-containing protein</fullName>
    </recommendedName>
</protein>
<dbReference type="AlphaFoldDB" id="A0A2T4TYY8"/>
<dbReference type="Proteomes" id="UP000241436">
    <property type="component" value="Unassembled WGS sequence"/>
</dbReference>
<dbReference type="InterPro" id="IPR036388">
    <property type="entry name" value="WH-like_DNA-bd_sf"/>
</dbReference>
<dbReference type="PANTHER" id="PTHR30432">
    <property type="entry name" value="TRANSCRIPTIONAL REGULATOR MODE"/>
    <property type="match status" value="1"/>
</dbReference>
<comment type="caution">
    <text evidence="2">The sequence shown here is derived from an EMBL/GenBank/DDBJ whole genome shotgun (WGS) entry which is preliminary data.</text>
</comment>
<name>A0A2T4TYY8_9BACT</name>
<dbReference type="InterPro" id="IPR036390">
    <property type="entry name" value="WH_DNA-bd_sf"/>
</dbReference>
<accession>A0A2T4TYY8</accession>
<sequence>MQLELKSKTWLEVDGKFIIGEHGIALLEAIDELGSIQQAARQLGWAYRHTWGYLKNMERNAGMPILLVRRGGKSGGGTQLTPQGRKLLRDYKRLQKTLRATIQQKSRLLFSY</sequence>
<dbReference type="Gene3D" id="1.10.10.10">
    <property type="entry name" value="Winged helix-like DNA-binding domain superfamily/Winged helix DNA-binding domain"/>
    <property type="match status" value="1"/>
</dbReference>
<evidence type="ECO:0000313" key="2">
    <source>
        <dbReference type="EMBL" id="PTL36345.1"/>
    </source>
</evidence>
<evidence type="ECO:0000313" key="3">
    <source>
        <dbReference type="Proteomes" id="UP000241436"/>
    </source>
</evidence>
<keyword evidence="3" id="KW-1185">Reference proteome</keyword>
<dbReference type="OrthoDB" id="9805191at2"/>
<reference evidence="2 3" key="1">
    <citation type="submission" date="2017-09" db="EMBL/GenBank/DDBJ databases">
        <title>Bloom of a denitrifying methanotroph, Candidatus Methylomirabilis limnetica, in a deep stratified lake.</title>
        <authorList>
            <person name="Graf J.S."/>
            <person name="Marchant H.K."/>
            <person name="Tienken D."/>
            <person name="Hach P.F."/>
            <person name="Brand A."/>
            <person name="Schubert C.J."/>
            <person name="Kuypers M.M."/>
            <person name="Milucka J."/>
        </authorList>
    </citation>
    <scope>NUCLEOTIDE SEQUENCE [LARGE SCALE GENOMIC DNA]</scope>
    <source>
        <strain evidence="2 3">Zug</strain>
    </source>
</reference>
<proteinExistence type="predicted"/>
<dbReference type="InterPro" id="IPR051815">
    <property type="entry name" value="Molybdate_resp_trans_reg"/>
</dbReference>
<dbReference type="Pfam" id="PF00126">
    <property type="entry name" value="HTH_1"/>
    <property type="match status" value="1"/>
</dbReference>